<dbReference type="KEGG" id="cbar:PATL70BA_0225"/>
<dbReference type="PANTHER" id="PTHR37477">
    <property type="entry name" value="COBALT-PRECORRIN-5A HYDROLASE"/>
    <property type="match status" value="1"/>
</dbReference>
<sequence>MNTELKTNHKQDNNTVILSLTPKGDLLNHRLKGDHYTSKIIKEHGGIMACVKACFNQVTCMVFICATGIAVRAIGKLIEDKYKDPAVLVIDEEGRYVISLLSGHLGGGNAYAKEIGKLINADPIITTSTDVNDVGSLDLLLQACHCDVPKYRDNILKINMALIKGDSIGLYCDIGPGDTSLAPNLNGFTLVEDFQTFIEMSADYKVYIGYDTRQINKLSQMDLFFIPKVLCLGTGTRKNLDTSVYFHEIATYLKGVHVHPSAIALLTSVEIKSQEPCLEALCQAWSLESLFFTVQDLESVHNEFDKSEWVLKTLGIGSVAGPSAWLASKGNMIHDGSKMKGSTFALGRIV</sequence>
<gene>
    <name evidence="3" type="ORF">PATL70BA_0225</name>
</gene>
<dbReference type="Proteomes" id="UP000279029">
    <property type="component" value="Chromosome"/>
</dbReference>
<dbReference type="GO" id="GO:0009236">
    <property type="term" value="P:cobalamin biosynthetic process"/>
    <property type="evidence" value="ECO:0007669"/>
    <property type="project" value="InterPro"/>
</dbReference>
<protein>
    <recommendedName>
        <fullName evidence="5">Cobalt-precorrin 5A hydrolase</fullName>
    </recommendedName>
</protein>
<dbReference type="Gene3D" id="3.30.420.180">
    <property type="entry name" value="CobE/GbiG C-terminal domain"/>
    <property type="match status" value="1"/>
</dbReference>
<evidence type="ECO:0000259" key="1">
    <source>
        <dbReference type="Pfam" id="PF01890"/>
    </source>
</evidence>
<dbReference type="Pfam" id="PF11760">
    <property type="entry name" value="CbiG_N"/>
    <property type="match status" value="1"/>
</dbReference>
<reference evidence="3 4" key="1">
    <citation type="submission" date="2018-09" db="EMBL/GenBank/DDBJ databases">
        <authorList>
            <person name="Postec A."/>
        </authorList>
    </citation>
    <scope>NUCLEOTIDE SEQUENCE [LARGE SCALE GENOMIC DNA]</scope>
    <source>
        <strain evidence="3">70B-A</strain>
    </source>
</reference>
<evidence type="ECO:0000313" key="3">
    <source>
        <dbReference type="EMBL" id="VDN46069.1"/>
    </source>
</evidence>
<dbReference type="InterPro" id="IPR036518">
    <property type="entry name" value="CobE/GbiG_C_sf"/>
</dbReference>
<dbReference type="RefSeq" id="WP_172596048.1">
    <property type="nucleotide sequence ID" value="NZ_LR130778.1"/>
</dbReference>
<feature type="domain" description="CobE/GbiG C-terminal" evidence="1">
    <location>
        <begin position="230"/>
        <end position="346"/>
    </location>
</feature>
<accession>A0A3P7RZE6</accession>
<dbReference type="PANTHER" id="PTHR37477:SF1">
    <property type="entry name" value="COBALT-PRECORRIN-5A HYDROLASE"/>
    <property type="match status" value="1"/>
</dbReference>
<dbReference type="InterPro" id="IPR038029">
    <property type="entry name" value="GbiG_N_sf"/>
</dbReference>
<dbReference type="Gene3D" id="3.40.50.11220">
    <property type="match status" value="1"/>
</dbReference>
<dbReference type="SUPFAM" id="SSF159664">
    <property type="entry name" value="CobE/GbiG C-terminal domain-like"/>
    <property type="match status" value="1"/>
</dbReference>
<dbReference type="Pfam" id="PF01890">
    <property type="entry name" value="CbiG_C"/>
    <property type="match status" value="1"/>
</dbReference>
<organism evidence="3 4">
    <name type="scientific">Petrocella atlantisensis</name>
    <dbReference type="NCBI Taxonomy" id="2173034"/>
    <lineage>
        <taxon>Bacteria</taxon>
        <taxon>Bacillati</taxon>
        <taxon>Bacillota</taxon>
        <taxon>Clostridia</taxon>
        <taxon>Lachnospirales</taxon>
        <taxon>Vallitaleaceae</taxon>
        <taxon>Petrocella</taxon>
    </lineage>
</organism>
<dbReference type="InterPro" id="IPR052553">
    <property type="entry name" value="CbiG_hydrolase"/>
</dbReference>
<keyword evidence="4" id="KW-1185">Reference proteome</keyword>
<evidence type="ECO:0008006" key="5">
    <source>
        <dbReference type="Google" id="ProtNLM"/>
    </source>
</evidence>
<name>A0A3P7RZE6_9FIRM</name>
<dbReference type="SUPFAM" id="SSF159672">
    <property type="entry name" value="CbiG N-terminal domain-like"/>
    <property type="match status" value="1"/>
</dbReference>
<dbReference type="InterPro" id="IPR021744">
    <property type="entry name" value="CbiG_N"/>
</dbReference>
<evidence type="ECO:0000313" key="4">
    <source>
        <dbReference type="Proteomes" id="UP000279029"/>
    </source>
</evidence>
<dbReference type="EMBL" id="LR130778">
    <property type="protein sequence ID" value="VDN46069.1"/>
    <property type="molecule type" value="Genomic_DNA"/>
</dbReference>
<proteinExistence type="predicted"/>
<dbReference type="AlphaFoldDB" id="A0A3P7RZE6"/>
<feature type="domain" description="Cobalamin synthesis G N-terminal" evidence="2">
    <location>
        <begin position="50"/>
        <end position="130"/>
    </location>
</feature>
<evidence type="ECO:0000259" key="2">
    <source>
        <dbReference type="Pfam" id="PF11760"/>
    </source>
</evidence>
<dbReference type="InterPro" id="IPR002750">
    <property type="entry name" value="CobE/GbiG_C"/>
</dbReference>